<reference evidence="1" key="1">
    <citation type="submission" date="2020-11" db="EMBL/GenBank/DDBJ databases">
        <authorList>
            <consortium name="DOE Joint Genome Institute"/>
            <person name="Ahrendt S."/>
            <person name="Riley R."/>
            <person name="Andreopoulos W."/>
            <person name="Labutti K."/>
            <person name="Pangilinan J."/>
            <person name="Ruiz-Duenas F.J."/>
            <person name="Barrasa J.M."/>
            <person name="Sanchez-Garcia M."/>
            <person name="Camarero S."/>
            <person name="Miyauchi S."/>
            <person name="Serrano A."/>
            <person name="Linde D."/>
            <person name="Babiker R."/>
            <person name="Drula E."/>
            <person name="Ayuso-Fernandez I."/>
            <person name="Pacheco R."/>
            <person name="Padilla G."/>
            <person name="Ferreira P."/>
            <person name="Barriuso J."/>
            <person name="Kellner H."/>
            <person name="Castanera R."/>
            <person name="Alfaro M."/>
            <person name="Ramirez L."/>
            <person name="Pisabarro A.G."/>
            <person name="Kuo A."/>
            <person name="Tritt A."/>
            <person name="Lipzen A."/>
            <person name="He G."/>
            <person name="Yan M."/>
            <person name="Ng V."/>
            <person name="Cullen D."/>
            <person name="Martin F."/>
            <person name="Rosso M.-N."/>
            <person name="Henrissat B."/>
            <person name="Hibbett D."/>
            <person name="Martinez A.T."/>
            <person name="Grigoriev I.V."/>
        </authorList>
    </citation>
    <scope>NUCLEOTIDE SEQUENCE</scope>
    <source>
        <strain evidence="1">AH 40177</strain>
    </source>
</reference>
<accession>A0A9P5U9Q1</accession>
<gene>
    <name evidence="1" type="ORF">BDP27DRAFT_1361268</name>
</gene>
<evidence type="ECO:0000313" key="2">
    <source>
        <dbReference type="Proteomes" id="UP000772434"/>
    </source>
</evidence>
<comment type="caution">
    <text evidence="1">The sequence shown here is derived from an EMBL/GenBank/DDBJ whole genome shotgun (WGS) entry which is preliminary data.</text>
</comment>
<dbReference type="AlphaFoldDB" id="A0A9P5U9Q1"/>
<dbReference type="OrthoDB" id="10253254at2759"/>
<proteinExistence type="predicted"/>
<dbReference type="EMBL" id="JADNRY010000026">
    <property type="protein sequence ID" value="KAF9072210.1"/>
    <property type="molecule type" value="Genomic_DNA"/>
</dbReference>
<sequence length="127" mass="14576">MSIYSQLKMYLQRFNLPLESCNGDAKRLRQCLIIGLWRTGKWCTVLRKYDFVKLCGLGMRVLRVLGGIRLFMCFPALFPVHEETSVCLNALVKIPILTEIEPEWLLGYSNQCEDNKGSCNVVPVFTL</sequence>
<keyword evidence="2" id="KW-1185">Reference proteome</keyword>
<name>A0A9P5U9Q1_9AGAR</name>
<organism evidence="1 2">
    <name type="scientific">Rhodocollybia butyracea</name>
    <dbReference type="NCBI Taxonomy" id="206335"/>
    <lineage>
        <taxon>Eukaryota</taxon>
        <taxon>Fungi</taxon>
        <taxon>Dikarya</taxon>
        <taxon>Basidiomycota</taxon>
        <taxon>Agaricomycotina</taxon>
        <taxon>Agaricomycetes</taxon>
        <taxon>Agaricomycetidae</taxon>
        <taxon>Agaricales</taxon>
        <taxon>Marasmiineae</taxon>
        <taxon>Omphalotaceae</taxon>
        <taxon>Rhodocollybia</taxon>
    </lineage>
</organism>
<evidence type="ECO:0000313" key="1">
    <source>
        <dbReference type="EMBL" id="KAF9072210.1"/>
    </source>
</evidence>
<protein>
    <submittedName>
        <fullName evidence="1">Uncharacterized protein</fullName>
    </submittedName>
</protein>
<dbReference type="Proteomes" id="UP000772434">
    <property type="component" value="Unassembled WGS sequence"/>
</dbReference>